<organism evidence="3 4">
    <name type="scientific">Caenorhabditis elegans</name>
    <dbReference type="NCBI Taxonomy" id="6239"/>
    <lineage>
        <taxon>Eukaryota</taxon>
        <taxon>Metazoa</taxon>
        <taxon>Ecdysozoa</taxon>
        <taxon>Nematoda</taxon>
        <taxon>Chromadorea</taxon>
        <taxon>Rhabditida</taxon>
        <taxon>Rhabditina</taxon>
        <taxon>Rhabditomorpha</taxon>
        <taxon>Rhabditoidea</taxon>
        <taxon>Rhabditidae</taxon>
        <taxon>Peloderinae</taxon>
        <taxon>Caenorhabditis</taxon>
    </lineage>
</organism>
<name>O17119_CAEEL</name>
<proteinExistence type="predicted"/>
<keyword evidence="4" id="KW-1185">Reference proteome</keyword>
<dbReference type="EMBL" id="BX284602">
    <property type="protein sequence ID" value="CCD69706.2"/>
    <property type="molecule type" value="Genomic_DNA"/>
</dbReference>
<evidence type="ECO:0000313" key="5">
    <source>
        <dbReference type="WormBase" id="M151.2"/>
    </source>
</evidence>
<feature type="compositionally biased region" description="Basic and acidic residues" evidence="2">
    <location>
        <begin position="79"/>
        <end position="98"/>
    </location>
</feature>
<sequence>MSSNNPNEVQDDQEEARIPVPVGSQHSPVNAELPSLASGEFWHSGTRGNLRQASSAECQRLLQRTDEAAKQSAAAQEEQIEKLAEQGRKKDDKLKELENNAEALKTQLQEQTNDAKKAKDELQKSLKSAAARATEATTAVAELQAKLQTVEKEHKKEIEDAKEALAAEKQNSEREKMELKKLTEELQRMNLENKELKNRVASENSRATGAVQEAQVLQEKLQQALKALDEKTTKLTTQENAHKLRMDQFEDDTKKRHKKEIKALEVEVKKRNATIKEHQVAAQERRAKHDAEVEELEQKLATEEEKCRRIVQDIREKLDAQLPMGLPPFVPMDIPDHASTAPLVSSLLNAPGSLYGLEGMLQGPPPLSQDQLNSILLGAFTRHLSDPAMIPPLELDPMICQAPSITESVSKHIMRTRSLTQDSVKVKLEHVEDEIIDVGVNDYQPPQTSVEPEQQGSPSDSDSKKLPESPQNSAPPPLELEQPEPARALLKSAPKSYEQLAAENSAMKLELAFLKSKLEQKDDKILVDKFAQKSKIAAQPHSPQASTRTPQRAPHPSLTGSWTMCCSFQRLLLSMGLPRKIT</sequence>
<feature type="region of interest" description="Disordered" evidence="2">
    <location>
        <begin position="437"/>
        <end position="483"/>
    </location>
</feature>
<gene>
    <name evidence="3" type="ORF">CELE_M151.2</name>
    <name evidence="3 5" type="ORF">M151.2</name>
</gene>
<feature type="compositionally biased region" description="Polar residues" evidence="2">
    <location>
        <begin position="541"/>
        <end position="550"/>
    </location>
</feature>
<keyword evidence="1" id="KW-0175">Coiled coil</keyword>
<dbReference type="UCSC" id="M151.2">
    <property type="organism name" value="c. elegans"/>
</dbReference>
<dbReference type="SMR" id="O17119"/>
<protein>
    <submittedName>
        <fullName evidence="3">TMF_TATA_bd domain-containing protein</fullName>
    </submittedName>
</protein>
<dbReference type="WormBase" id="M151.2">
    <property type="protein sequence ID" value="CE52169"/>
    <property type="gene ID" value="WBGene00019794"/>
</dbReference>
<evidence type="ECO:0000256" key="1">
    <source>
        <dbReference type="SAM" id="Coils"/>
    </source>
</evidence>
<dbReference type="PANTHER" id="PTHR35507:SF1">
    <property type="entry name" value="TMF_TATA_BD DOMAIN-CONTAINING PROTEIN"/>
    <property type="match status" value="1"/>
</dbReference>
<accession>O17119</accession>
<feature type="compositionally biased region" description="Basic and acidic residues" evidence="2">
    <location>
        <begin position="113"/>
        <end position="124"/>
    </location>
</feature>
<reference evidence="3 4" key="1">
    <citation type="journal article" date="1998" name="Science">
        <title>Genome sequence of the nematode C. elegans: a platform for investigating biology.</title>
        <authorList>
            <consortium name="The C. elegans sequencing consortium"/>
            <person name="Sulson J.E."/>
            <person name="Waterston R."/>
        </authorList>
    </citation>
    <scope>NUCLEOTIDE SEQUENCE [LARGE SCALE GENOMIC DNA]</scope>
    <source>
        <strain evidence="3 4">Bristol N2</strain>
    </source>
</reference>
<dbReference type="Proteomes" id="UP000001940">
    <property type="component" value="Chromosome II"/>
</dbReference>
<evidence type="ECO:0000256" key="2">
    <source>
        <dbReference type="SAM" id="MobiDB-lite"/>
    </source>
</evidence>
<dbReference type="AlphaFoldDB" id="O17119"/>
<dbReference type="InParanoid" id="O17119"/>
<evidence type="ECO:0000313" key="3">
    <source>
        <dbReference type="EMBL" id="CCD69706.2"/>
    </source>
</evidence>
<feature type="region of interest" description="Disordered" evidence="2">
    <location>
        <begin position="536"/>
        <end position="558"/>
    </location>
</feature>
<dbReference type="PaxDb" id="6239-M151.2"/>
<dbReference type="HOGENOM" id="CLU_455789_0_0_1"/>
<feature type="region of interest" description="Disordered" evidence="2">
    <location>
        <begin position="1"/>
        <end position="31"/>
    </location>
</feature>
<evidence type="ECO:0000313" key="4">
    <source>
        <dbReference type="Proteomes" id="UP000001940"/>
    </source>
</evidence>
<feature type="coiled-coil region" evidence="1">
    <location>
        <begin position="497"/>
        <end position="524"/>
    </location>
</feature>
<feature type="region of interest" description="Disordered" evidence="2">
    <location>
        <begin position="64"/>
        <end position="126"/>
    </location>
</feature>
<feature type="compositionally biased region" description="Polar residues" evidence="2">
    <location>
        <begin position="444"/>
        <end position="460"/>
    </location>
</feature>
<dbReference type="PANTHER" id="PTHR35507">
    <property type="entry name" value="OS09G0488600 PROTEIN"/>
    <property type="match status" value="1"/>
</dbReference>
<dbReference type="Bgee" id="WBGene00019794">
    <property type="expression patterns" value="Expressed in adult organism"/>
</dbReference>
<dbReference type="AGR" id="WB:WBGene00019794"/>
<dbReference type="STRING" id="6239.M151.2.1"/>